<reference evidence="5 6" key="1">
    <citation type="submission" date="2020-02" db="EMBL/GenBank/DDBJ databases">
        <authorList>
            <person name="Zheng R.K."/>
            <person name="Sun C.M."/>
        </authorList>
    </citation>
    <scope>NUCLEOTIDE SEQUENCE [LARGE SCALE GENOMIC DNA]</scope>
    <source>
        <strain evidence="6">zrk23</strain>
    </source>
</reference>
<protein>
    <recommendedName>
        <fullName evidence="4">Teneurin-like YD-shell domain-containing protein</fullName>
    </recommendedName>
</protein>
<dbReference type="Pfam" id="PF25023">
    <property type="entry name" value="TEN_YD-shell"/>
    <property type="match status" value="1"/>
</dbReference>
<evidence type="ECO:0000256" key="2">
    <source>
        <dbReference type="SAM" id="MobiDB-lite"/>
    </source>
</evidence>
<dbReference type="EMBL" id="CP049109">
    <property type="protein sequence ID" value="QIG79443.1"/>
    <property type="molecule type" value="Genomic_DNA"/>
</dbReference>
<dbReference type="Pfam" id="PF05593">
    <property type="entry name" value="RHS_repeat"/>
    <property type="match status" value="1"/>
</dbReference>
<feature type="domain" description="Teneurin-like YD-shell" evidence="4">
    <location>
        <begin position="956"/>
        <end position="1206"/>
    </location>
</feature>
<dbReference type="KEGG" id="spzr:G5C33_06350"/>
<evidence type="ECO:0000313" key="6">
    <source>
        <dbReference type="Proteomes" id="UP000501568"/>
    </source>
</evidence>
<dbReference type="InterPro" id="IPR022385">
    <property type="entry name" value="Rhs_assc_core"/>
</dbReference>
<dbReference type="InterPro" id="IPR031325">
    <property type="entry name" value="RHS_repeat"/>
</dbReference>
<proteinExistence type="predicted"/>
<dbReference type="Proteomes" id="UP000501568">
    <property type="component" value="Chromosome"/>
</dbReference>
<name>A0A6G6Y4A4_9SPHN</name>
<keyword evidence="3" id="KW-0732">Signal</keyword>
<organism evidence="5 6">
    <name type="scientific">Stakelama tenebrarum</name>
    <dbReference type="NCBI Taxonomy" id="2711215"/>
    <lineage>
        <taxon>Bacteria</taxon>
        <taxon>Pseudomonadati</taxon>
        <taxon>Pseudomonadota</taxon>
        <taxon>Alphaproteobacteria</taxon>
        <taxon>Sphingomonadales</taxon>
        <taxon>Sphingomonadaceae</taxon>
        <taxon>Stakelama</taxon>
    </lineage>
</organism>
<sequence>MHSFSVFGRAAARHSIRLCLIASVALPAIAKAQEYEPPPLPPIRQTIDANGVDLTRGVLIAPSHSVSIGPADDPALVFSRSVTSDRQFRDSTSGVIYSPGGPVTVSIGGATETFSLDAVSGEYLSDQHTGSTLENGVYTRADGTVATFAQVATRTMYITNGSSIQTLTRPNGEKLTYHYQVASTCLKGWPGDCQTYVTIGRLISVESNRGYQMRMTFNEVIPPDSLEDSNAWFDVSKVTLVNTTVDGCDPDSLYCTYSQSWPSLSMSGVESFTDSLGNETTYSFTSGRLTGIKRPGASTDNVTISYDGNGMVDSVVRNGVTTTYDYADDTGTNERTTTVNASGDEKRIVTTDLDYMQIISDEDALGNETGYSYDATTRLLETVTAPEGNSVSYDYDSRGNVTEITVSPKSGSTLSDIVFQSSYPASSTTYTDQCATASAVVCNKPVSTTDPLGNVTDYTYNSSHGGVLTVTRPAAASGGTRPQTRYTYGSHYAWYRNASGTLVQAPTPVVRLERVSACASGSSCTGSADESVTEFTYQSGSASTASNILLTEMESRAGDASVSSTVKPSYDAVGNIASVDGPLSGTADTTSYRYDLGRQLLGVIAPDPDGAGPLVRQALRMHYNDDGQRTETELGTVTGTSDTDWSNFVSLQQATSTYDAATARKTQDAVSADGTTYQLVQYGYDSRGRLECTALRMNAAAWGSQTDACEANTGGSFGPDRITRTEYDDNGRALETISGYDTGVAAVVQALTYTDNGQIESLTDGEGNKTSYSYDGVDRLSRVYFPDTTQGAGTSSSSDHIRYDYDANGNIVQLRTRAAQNIYFYYDDLNRLYRKNIPGPDDYYGYDLLGRLLYARHGSTTGTGISHDWDALGRVTATSNDMSGTARTLSYQYDAAGNRTQLTYPDSAFVAYEYDVLSRVTRIKRGGNVLSDISYDDLGRRTLEERRGDADLVYGYDDVSRLASLEFDLSGTASDLTTTFAYNPANQVMSQDRSNDAYAFTGYDNGSQGYVANGLNQYSSVAGTAFSYDGNGNLTSDGGTTYGYDVQNRLTSASGSHSASLSYDPLGRLWESADPSVSGSATEYLYDGDRLIMEYDGSGAILRRYVFDPGRVDAPIAWYEGSGVSLSYMRNLMPDRLGSITAVTDSDGTLLSANSYDAWGNPGAGNIGRFQYTGQAWLEDLDIYYYKARMYAPELGRFLQTDPIGYADGPNIYGYVGNDPVNRIDPTGLACVIRESTLREYYLLPDGSTVSKVINVWIEPLFDCVAEIVVRTTPWPGHNPLAGGGGSRSVPRPRPQNDPVPCDSDLTSYLGSATAVLDGFALGADVVAVGAAGVAVATAPTVVGGISAAGVAAGARVASAGASVISAGIKLYQGDTQGAIASGIGALVGGGASVGSRIAVRIGAGTSRGASDVIGEGVGLVASNGAEAAACRVR</sequence>
<dbReference type="PANTHER" id="PTHR32305">
    <property type="match status" value="1"/>
</dbReference>
<gene>
    <name evidence="5" type="ORF">G5C33_06350</name>
</gene>
<feature type="region of interest" description="Disordered" evidence="2">
    <location>
        <begin position="1279"/>
        <end position="1300"/>
    </location>
</feature>
<dbReference type="InterPro" id="IPR050708">
    <property type="entry name" value="T6SS_VgrG/RHS"/>
</dbReference>
<keyword evidence="1" id="KW-0677">Repeat</keyword>
<dbReference type="PANTHER" id="PTHR32305:SF15">
    <property type="entry name" value="PROTEIN RHSA-RELATED"/>
    <property type="match status" value="1"/>
</dbReference>
<feature type="signal peptide" evidence="3">
    <location>
        <begin position="1"/>
        <end position="32"/>
    </location>
</feature>
<evidence type="ECO:0000259" key="4">
    <source>
        <dbReference type="Pfam" id="PF25023"/>
    </source>
</evidence>
<keyword evidence="6" id="KW-1185">Reference proteome</keyword>
<feature type="chain" id="PRO_5026151077" description="Teneurin-like YD-shell domain-containing protein" evidence="3">
    <location>
        <begin position="33"/>
        <end position="1434"/>
    </location>
</feature>
<accession>A0A6G6Y4A4</accession>
<evidence type="ECO:0000256" key="3">
    <source>
        <dbReference type="SAM" id="SignalP"/>
    </source>
</evidence>
<evidence type="ECO:0000256" key="1">
    <source>
        <dbReference type="ARBA" id="ARBA00022737"/>
    </source>
</evidence>
<dbReference type="Gene3D" id="2.180.10.10">
    <property type="entry name" value="RHS repeat-associated core"/>
    <property type="match status" value="2"/>
</dbReference>
<dbReference type="InterPro" id="IPR056823">
    <property type="entry name" value="TEN-like_YD-shell"/>
</dbReference>
<evidence type="ECO:0000313" key="5">
    <source>
        <dbReference type="EMBL" id="QIG79443.1"/>
    </source>
</evidence>
<dbReference type="RefSeq" id="WP_165326444.1">
    <property type="nucleotide sequence ID" value="NZ_CP049109.1"/>
</dbReference>
<dbReference type="NCBIfam" id="TIGR03696">
    <property type="entry name" value="Rhs_assc_core"/>
    <property type="match status" value="1"/>
</dbReference>